<evidence type="ECO:0000259" key="1">
    <source>
        <dbReference type="Pfam" id="PF16363"/>
    </source>
</evidence>
<evidence type="ECO:0000313" key="2">
    <source>
        <dbReference type="EMBL" id="WEK03781.1"/>
    </source>
</evidence>
<evidence type="ECO:0000313" key="3">
    <source>
        <dbReference type="Proteomes" id="UP001217476"/>
    </source>
</evidence>
<reference evidence="2" key="1">
    <citation type="submission" date="2023-03" db="EMBL/GenBank/DDBJ databases">
        <title>Andean soil-derived lignocellulolytic bacterial consortium as a source of novel taxa and putative plastic-active enzymes.</title>
        <authorList>
            <person name="Diaz-Garcia L."/>
            <person name="Chuvochina M."/>
            <person name="Feuerriegel G."/>
            <person name="Bunk B."/>
            <person name="Sproer C."/>
            <person name="Streit W.R."/>
            <person name="Rodriguez L.M."/>
            <person name="Overmann J."/>
            <person name="Jimenez D.J."/>
        </authorList>
    </citation>
    <scope>NUCLEOTIDE SEQUENCE</scope>
    <source>
        <strain evidence="2">MAG 4196</strain>
    </source>
</reference>
<dbReference type="InterPro" id="IPR036291">
    <property type="entry name" value="NAD(P)-bd_dom_sf"/>
</dbReference>
<dbReference type="NCBIfam" id="TIGR02622">
    <property type="entry name" value="CDP_4_6_dhtase"/>
    <property type="match status" value="1"/>
</dbReference>
<dbReference type="Gene3D" id="3.40.50.720">
    <property type="entry name" value="NAD(P)-binding Rossmann-like Domain"/>
    <property type="match status" value="1"/>
</dbReference>
<dbReference type="Gene3D" id="3.90.25.10">
    <property type="entry name" value="UDP-galactose 4-epimerase, domain 1"/>
    <property type="match status" value="1"/>
</dbReference>
<dbReference type="Pfam" id="PF16363">
    <property type="entry name" value="GDP_Man_Dehyd"/>
    <property type="match status" value="1"/>
</dbReference>
<dbReference type="EC" id="4.2.1.45" evidence="2"/>
<dbReference type="GO" id="GO:0047733">
    <property type="term" value="F:CDP-glucose 4,6-dehydratase activity"/>
    <property type="evidence" value="ECO:0007669"/>
    <property type="project" value="UniProtKB-EC"/>
</dbReference>
<dbReference type="AlphaFoldDB" id="A0AAJ5VTB3"/>
<feature type="domain" description="NAD(P)-binding" evidence="1">
    <location>
        <begin position="18"/>
        <end position="328"/>
    </location>
</feature>
<protein>
    <submittedName>
        <fullName evidence="2">CDP-glucose 4,6-dehydratase</fullName>
        <ecNumber evidence="2">4.2.1.45</ecNumber>
    </submittedName>
</protein>
<dbReference type="Proteomes" id="UP001217476">
    <property type="component" value="Chromosome"/>
</dbReference>
<accession>A0AAJ5VTB3</accession>
<proteinExistence type="predicted"/>
<dbReference type="EMBL" id="CP119312">
    <property type="protein sequence ID" value="WEK03781.1"/>
    <property type="molecule type" value="Genomic_DNA"/>
</dbReference>
<keyword evidence="2" id="KW-0456">Lyase</keyword>
<dbReference type="InterPro" id="IPR013445">
    <property type="entry name" value="CDP_4_6_deHydtase"/>
</dbReference>
<gene>
    <name evidence="2" type="primary">rfbG</name>
    <name evidence="2" type="ORF">P0Y65_16535</name>
</gene>
<sequence length="356" mass="38813">MNNSGDSFAALAGKRVFLTGHTGFKGAWLTMLLHRLGCEVHGYALPPESDPNLFSLASVQDYLAGETIADIRDRRALTHAMQAARPDLVLHLAAQAFVRRSYAEPADTWDINVTGTSNVLDAARSTSDLSAIVVVTTDKCYENKNWDWGYRETDTLGGHDPYSASKAAAELTVQSYRRSFFSAGKTLLASARAGNVIGGGDWSEDRLIADAARAVAARNPLLIRNPTATRPWQHVLDCLGGYLTLSCALLEGNSAAATAFNFGPLESGNLSVQNVLGKLQMNWPGLIWSTMQTDGARHEAQLLYLDSAKARNQLGWRPRWTVDTALEKTAGWYREIAANPTHAMAATRQQIEDFLS</sequence>
<dbReference type="InterPro" id="IPR016040">
    <property type="entry name" value="NAD(P)-bd_dom"/>
</dbReference>
<name>A0AAJ5VTB3_9HYPH</name>
<dbReference type="SUPFAM" id="SSF51735">
    <property type="entry name" value="NAD(P)-binding Rossmann-fold domains"/>
    <property type="match status" value="1"/>
</dbReference>
<dbReference type="PANTHER" id="PTHR43000">
    <property type="entry name" value="DTDP-D-GLUCOSE 4,6-DEHYDRATASE-RELATED"/>
    <property type="match status" value="1"/>
</dbReference>
<organism evidence="2 3">
    <name type="scientific">Candidatus Devosia phytovorans</name>
    <dbReference type="NCBI Taxonomy" id="3121372"/>
    <lineage>
        <taxon>Bacteria</taxon>
        <taxon>Pseudomonadati</taxon>
        <taxon>Pseudomonadota</taxon>
        <taxon>Alphaproteobacteria</taxon>
        <taxon>Hyphomicrobiales</taxon>
        <taxon>Devosiaceae</taxon>
        <taxon>Devosia</taxon>
    </lineage>
</organism>